<comment type="caution">
    <text evidence="2">The sequence shown here is derived from an EMBL/GenBank/DDBJ whole genome shotgun (WGS) entry which is preliminary data.</text>
</comment>
<dbReference type="Proteomes" id="UP001611548">
    <property type="component" value="Unassembled WGS sequence"/>
</dbReference>
<dbReference type="NCBIfam" id="NF040464">
    <property type="entry name" value="SCO3374_fam"/>
    <property type="match status" value="1"/>
</dbReference>
<proteinExistence type="predicted"/>
<evidence type="ECO:0000256" key="1">
    <source>
        <dbReference type="SAM" id="MobiDB-lite"/>
    </source>
</evidence>
<gene>
    <name evidence="2" type="ORF">ACH429_08410</name>
</gene>
<accession>A0ABW7UNC7</accession>
<dbReference type="EMBL" id="JBIRWE010000003">
    <property type="protein sequence ID" value="MFI1964145.1"/>
    <property type="molecule type" value="Genomic_DNA"/>
</dbReference>
<keyword evidence="3" id="KW-1185">Reference proteome</keyword>
<name>A0ABW7UNC7_9ACTN</name>
<feature type="region of interest" description="Disordered" evidence="1">
    <location>
        <begin position="1"/>
        <end position="23"/>
    </location>
</feature>
<protein>
    <submittedName>
        <fullName evidence="2">SCO3374 family protein</fullName>
    </submittedName>
</protein>
<organism evidence="2 3">
    <name type="scientific">Streptomyces pathocidini</name>
    <dbReference type="NCBI Taxonomy" id="1650571"/>
    <lineage>
        <taxon>Bacteria</taxon>
        <taxon>Bacillati</taxon>
        <taxon>Actinomycetota</taxon>
        <taxon>Actinomycetes</taxon>
        <taxon>Kitasatosporales</taxon>
        <taxon>Streptomycetaceae</taxon>
        <taxon>Streptomyces</taxon>
    </lineage>
</organism>
<sequence>MTTALPRPRTPLDSAPTASYAPGPQAVRQWYERELGWPTAPAAGQRGTELLTGVRFDALEMPSEAGFTVLRRIPGTGTGPVALDGTRMRFLVAAGGAEQLPELLEWLEWGGIGLDLLALGEGDRMPAPLPGGPEAGAQCALSAPGVPGQAGPQPVWLRPPEPGLEIEPTLPAAAVWGGPAGLGGGVDRAPDLVRLVGTAATACHRARVQRAGRAQALAFS</sequence>
<evidence type="ECO:0000313" key="3">
    <source>
        <dbReference type="Proteomes" id="UP001611548"/>
    </source>
</evidence>
<evidence type="ECO:0000313" key="2">
    <source>
        <dbReference type="EMBL" id="MFI1964145.1"/>
    </source>
</evidence>
<reference evidence="2 3" key="1">
    <citation type="submission" date="2024-10" db="EMBL/GenBank/DDBJ databases">
        <title>The Natural Products Discovery Center: Release of the First 8490 Sequenced Strains for Exploring Actinobacteria Biosynthetic Diversity.</title>
        <authorList>
            <person name="Kalkreuter E."/>
            <person name="Kautsar S.A."/>
            <person name="Yang D."/>
            <person name="Bader C.D."/>
            <person name="Teijaro C.N."/>
            <person name="Fluegel L."/>
            <person name="Davis C.M."/>
            <person name="Simpson J.R."/>
            <person name="Lauterbach L."/>
            <person name="Steele A.D."/>
            <person name="Gui C."/>
            <person name="Meng S."/>
            <person name="Li G."/>
            <person name="Viehrig K."/>
            <person name="Ye F."/>
            <person name="Su P."/>
            <person name="Kiefer A.F."/>
            <person name="Nichols A."/>
            <person name="Cepeda A.J."/>
            <person name="Yan W."/>
            <person name="Fan B."/>
            <person name="Jiang Y."/>
            <person name="Adhikari A."/>
            <person name="Zheng C.-J."/>
            <person name="Schuster L."/>
            <person name="Cowan T.M."/>
            <person name="Smanski M.J."/>
            <person name="Chevrette M.G."/>
            <person name="De Carvalho L.P.S."/>
            <person name="Shen B."/>
        </authorList>
    </citation>
    <scope>NUCLEOTIDE SEQUENCE [LARGE SCALE GENOMIC DNA]</scope>
    <source>
        <strain evidence="2 3">NPDC020327</strain>
    </source>
</reference>
<dbReference type="InterPro" id="IPR047919">
    <property type="entry name" value="SCO3374-like"/>
</dbReference>
<dbReference type="RefSeq" id="WP_398718163.1">
    <property type="nucleotide sequence ID" value="NZ_JBIRWE010000003.1"/>
</dbReference>